<dbReference type="Pfam" id="PF00172">
    <property type="entry name" value="Zn_clus"/>
    <property type="match status" value="1"/>
</dbReference>
<dbReference type="InterPro" id="IPR001138">
    <property type="entry name" value="Zn2Cys6_DnaBD"/>
</dbReference>
<dbReference type="CDD" id="cd00067">
    <property type="entry name" value="GAL4"/>
    <property type="match status" value="1"/>
</dbReference>
<evidence type="ECO:0000256" key="4">
    <source>
        <dbReference type="ARBA" id="ARBA00023163"/>
    </source>
</evidence>
<dbReference type="eggNOG" id="ENOG502QW6D">
    <property type="taxonomic scope" value="Eukaryota"/>
</dbReference>
<dbReference type="InterPro" id="IPR051089">
    <property type="entry name" value="prtT"/>
</dbReference>
<dbReference type="OrthoDB" id="4060227at2759"/>
<evidence type="ECO:0000256" key="2">
    <source>
        <dbReference type="ARBA" id="ARBA00023015"/>
    </source>
</evidence>
<dbReference type="OMA" id="LTFNRQP"/>
<comment type="subcellular location">
    <subcellularLocation>
        <location evidence="1">Nucleus</location>
    </subcellularLocation>
</comment>
<feature type="domain" description="Zn(2)-C6 fungal-type" evidence="6">
    <location>
        <begin position="13"/>
        <end position="44"/>
    </location>
</feature>
<reference evidence="7 8" key="1">
    <citation type="journal article" date="2004" name="Science">
        <title>The Ashbya gossypii genome as a tool for mapping the ancient Saccharomyces cerevisiae genome.</title>
        <authorList>
            <person name="Dietrich F.S."/>
            <person name="Voegeli S."/>
            <person name="Brachat S."/>
            <person name="Lerch A."/>
            <person name="Gates K."/>
            <person name="Steiner S."/>
            <person name="Mohr C."/>
            <person name="Pohlmann R."/>
            <person name="Luedi P."/>
            <person name="Choi S."/>
            <person name="Wing R.A."/>
            <person name="Flavier A."/>
            <person name="Gaffney T.D."/>
            <person name="Philippsen P."/>
        </authorList>
    </citation>
    <scope>NUCLEOTIDE SEQUENCE [LARGE SCALE GENOMIC DNA]</scope>
    <source>
        <strain evidence="8">ATCC 10895 / CBS 109.51 / FGSC 9923 / NRRL Y-1056</strain>
    </source>
</reference>
<keyword evidence="3" id="KW-0238">DNA-binding</keyword>
<evidence type="ECO:0000259" key="6">
    <source>
        <dbReference type="PROSITE" id="PS50048"/>
    </source>
</evidence>
<dbReference type="PROSITE" id="PS00463">
    <property type="entry name" value="ZN2_CY6_FUNGAL_1"/>
    <property type="match status" value="1"/>
</dbReference>
<dbReference type="GO" id="GO:0005634">
    <property type="term" value="C:nucleus"/>
    <property type="evidence" value="ECO:0007669"/>
    <property type="project" value="UniProtKB-SubCell"/>
</dbReference>
<gene>
    <name evidence="7" type="ORF">AGOS_AER141C</name>
</gene>
<dbReference type="GO" id="GO:0000981">
    <property type="term" value="F:DNA-binding transcription factor activity, RNA polymerase II-specific"/>
    <property type="evidence" value="ECO:0007669"/>
    <property type="project" value="InterPro"/>
</dbReference>
<keyword evidence="5" id="KW-0539">Nucleus</keyword>
<evidence type="ECO:0000313" key="8">
    <source>
        <dbReference type="Proteomes" id="UP000000591"/>
    </source>
</evidence>
<evidence type="ECO:0000313" key="7">
    <source>
        <dbReference type="EMBL" id="AAS52824.2"/>
    </source>
</evidence>
<keyword evidence="4" id="KW-0804">Transcription</keyword>
<evidence type="ECO:0000256" key="5">
    <source>
        <dbReference type="ARBA" id="ARBA00023242"/>
    </source>
</evidence>
<dbReference type="PANTHER" id="PTHR31845:SF17">
    <property type="entry name" value="ZN(II)2CYS6 TRANSCRIPTION FACTOR (EUROFUNG)"/>
    <property type="match status" value="1"/>
</dbReference>
<sequence>MVGIYDSKRRTKPCSNCKQTKVKCEYIQALPCSRCTRNGLECYFPDRIGGAGSSDLEATAVPGIEGCDVDPQWMRGINDRLTTFESALESILAVVQTGQIQQQQQINLLQQQMSQQQQLPDISQLLVPTILDSSGLIKQYTDVRDFRAENVISRQQAAELLQLFVSRYAGHLFGFLLSDLSIDELWTNSPILLAAICTVTCRQQQQAAHLALQLRQSLDWFTTRLANTRRRPSKSAEMEHTLLGLLIAALWLHSNQLYISVVLHLARVWRIDQLCTALDADDRLMKLWHLLYILDGNELLVSNRRPIIYHTVEPSLLGARDWYLKRLDDDTVREVLVATDTRGINLVNHRQLQLLNEVGREKVNTSTSILQEMRLLSQLEFHTAIESIFHSDNSLPQFGPPAGLSLLEPSKFGIPWKHNMDIDRWMISWTIALQEINVQQNVWCLKSTLLYYHFARMYINAKDSIDASKDKLFAGSTEPAVDDLKERERKHDPCHQIAHSAAHSILRLVTRDKDVRSIFQFLPIHMYIMVFYASIILLDPTDTCDVTVGSGAETSMKEAFLLVSKFKHMLATMASSDLEFQNELVSQLQRHLLNFNKACSSYPVCGKRIQEILNDAQCHVEQGLDENESKIKHIVAWPGTNHGHP</sequence>
<name>Q756W0_EREGS</name>
<proteinExistence type="predicted"/>
<dbReference type="PANTHER" id="PTHR31845">
    <property type="entry name" value="FINGER DOMAIN PROTEIN, PUTATIVE-RELATED"/>
    <property type="match status" value="1"/>
</dbReference>
<dbReference type="AlphaFoldDB" id="Q756W0"/>
<organism evidence="7 8">
    <name type="scientific">Eremothecium gossypii (strain ATCC 10895 / CBS 109.51 / FGSC 9923 / NRRL Y-1056)</name>
    <name type="common">Yeast</name>
    <name type="synonym">Ashbya gossypii</name>
    <dbReference type="NCBI Taxonomy" id="284811"/>
    <lineage>
        <taxon>Eukaryota</taxon>
        <taxon>Fungi</taxon>
        <taxon>Dikarya</taxon>
        <taxon>Ascomycota</taxon>
        <taxon>Saccharomycotina</taxon>
        <taxon>Saccharomycetes</taxon>
        <taxon>Saccharomycetales</taxon>
        <taxon>Saccharomycetaceae</taxon>
        <taxon>Eremothecium</taxon>
    </lineage>
</organism>
<dbReference type="GeneID" id="4621206"/>
<dbReference type="RefSeq" id="NP_985000.2">
    <property type="nucleotide sequence ID" value="NM_210354.2"/>
</dbReference>
<protein>
    <submittedName>
        <fullName evidence="7">AER141Cp</fullName>
    </submittedName>
</protein>
<accession>Q756W0</accession>
<dbReference type="SUPFAM" id="SSF57701">
    <property type="entry name" value="Zn2/Cys6 DNA-binding domain"/>
    <property type="match status" value="1"/>
</dbReference>
<dbReference type="EMBL" id="AE016818">
    <property type="protein sequence ID" value="AAS52824.2"/>
    <property type="molecule type" value="Genomic_DNA"/>
</dbReference>
<keyword evidence="8" id="KW-1185">Reference proteome</keyword>
<dbReference type="InParanoid" id="Q756W0"/>
<dbReference type="PROSITE" id="PS50048">
    <property type="entry name" value="ZN2_CY6_FUNGAL_2"/>
    <property type="match status" value="1"/>
</dbReference>
<evidence type="ECO:0000256" key="1">
    <source>
        <dbReference type="ARBA" id="ARBA00004123"/>
    </source>
</evidence>
<dbReference type="HOGENOM" id="CLU_009418_0_0_1"/>
<dbReference type="Gene3D" id="4.10.240.10">
    <property type="entry name" value="Zn(2)-C6 fungal-type DNA-binding domain"/>
    <property type="match status" value="1"/>
</dbReference>
<dbReference type="Proteomes" id="UP000000591">
    <property type="component" value="Chromosome V"/>
</dbReference>
<dbReference type="KEGG" id="ago:AGOS_AER141C"/>
<dbReference type="GO" id="GO:0008270">
    <property type="term" value="F:zinc ion binding"/>
    <property type="evidence" value="ECO:0007669"/>
    <property type="project" value="InterPro"/>
</dbReference>
<dbReference type="InterPro" id="IPR036864">
    <property type="entry name" value="Zn2-C6_fun-type_DNA-bd_sf"/>
</dbReference>
<keyword evidence="2" id="KW-0805">Transcription regulation</keyword>
<dbReference type="SMART" id="SM00066">
    <property type="entry name" value="GAL4"/>
    <property type="match status" value="1"/>
</dbReference>
<evidence type="ECO:0000256" key="3">
    <source>
        <dbReference type="ARBA" id="ARBA00023125"/>
    </source>
</evidence>
<reference evidence="8" key="2">
    <citation type="journal article" date="2013" name="G3 (Bethesda)">
        <title>Genomes of Ashbya fungi isolated from insects reveal four mating-type loci, numerous translocations, lack of transposons, and distinct gene duplications.</title>
        <authorList>
            <person name="Dietrich F.S."/>
            <person name="Voegeli S."/>
            <person name="Kuo S."/>
            <person name="Philippsen P."/>
        </authorList>
    </citation>
    <scope>GENOME REANNOTATION</scope>
    <source>
        <strain evidence="8">ATCC 10895 / CBS 109.51 / FGSC 9923 / NRRL Y-1056</strain>
    </source>
</reference>
<dbReference type="GO" id="GO:0003677">
    <property type="term" value="F:DNA binding"/>
    <property type="evidence" value="ECO:0007669"/>
    <property type="project" value="UniProtKB-KW"/>
</dbReference>